<evidence type="ECO:0008006" key="3">
    <source>
        <dbReference type="Google" id="ProtNLM"/>
    </source>
</evidence>
<sequence>MWLQCFSAKSHFGPRGEQSYHRLKIVKEIADRILLGHMLSHADQEGRYSVVLVATADKDFTYATRDLREHGYKILSVVMDGRESKVAEESTAYWYWNDMQEGNTDATVNSSTHSRRR</sequence>
<protein>
    <recommendedName>
        <fullName evidence="3">NYN domain-containing protein</fullName>
    </recommendedName>
</protein>
<reference evidence="1" key="1">
    <citation type="submission" date="2020-01" db="EMBL/GenBank/DDBJ databases">
        <authorList>
            <person name="Mishra B."/>
        </authorList>
    </citation>
    <scope>NUCLEOTIDE SEQUENCE [LARGE SCALE GENOMIC DNA]</scope>
</reference>
<keyword evidence="2" id="KW-1185">Reference proteome</keyword>
<organism evidence="1 2">
    <name type="scientific">Microthlaspi erraticum</name>
    <dbReference type="NCBI Taxonomy" id="1685480"/>
    <lineage>
        <taxon>Eukaryota</taxon>
        <taxon>Viridiplantae</taxon>
        <taxon>Streptophyta</taxon>
        <taxon>Embryophyta</taxon>
        <taxon>Tracheophyta</taxon>
        <taxon>Spermatophyta</taxon>
        <taxon>Magnoliopsida</taxon>
        <taxon>eudicotyledons</taxon>
        <taxon>Gunneridae</taxon>
        <taxon>Pentapetalae</taxon>
        <taxon>rosids</taxon>
        <taxon>malvids</taxon>
        <taxon>Brassicales</taxon>
        <taxon>Brassicaceae</taxon>
        <taxon>Coluteocarpeae</taxon>
        <taxon>Microthlaspi</taxon>
    </lineage>
</organism>
<proteinExistence type="predicted"/>
<dbReference type="AlphaFoldDB" id="A0A6D2KBX8"/>
<evidence type="ECO:0000313" key="2">
    <source>
        <dbReference type="Proteomes" id="UP000467841"/>
    </source>
</evidence>
<accession>A0A6D2KBX8</accession>
<dbReference type="Proteomes" id="UP000467841">
    <property type="component" value="Unassembled WGS sequence"/>
</dbReference>
<name>A0A6D2KBX8_9BRAS</name>
<dbReference type="EMBL" id="CACVBM020001451">
    <property type="protein sequence ID" value="CAA7050531.1"/>
    <property type="molecule type" value="Genomic_DNA"/>
</dbReference>
<gene>
    <name evidence="1" type="ORF">MERR_LOCUS37766</name>
</gene>
<comment type="caution">
    <text evidence="1">The sequence shown here is derived from an EMBL/GenBank/DDBJ whole genome shotgun (WGS) entry which is preliminary data.</text>
</comment>
<evidence type="ECO:0000313" key="1">
    <source>
        <dbReference type="EMBL" id="CAA7050531.1"/>
    </source>
</evidence>
<dbReference type="Gene3D" id="3.40.50.1010">
    <property type="entry name" value="5'-nuclease"/>
    <property type="match status" value="1"/>
</dbReference>